<organism evidence="1 2">
    <name type="scientific">Alteromonas lipolytica</name>
    <dbReference type="NCBI Taxonomy" id="1856405"/>
    <lineage>
        <taxon>Bacteria</taxon>
        <taxon>Pseudomonadati</taxon>
        <taxon>Pseudomonadota</taxon>
        <taxon>Gammaproteobacteria</taxon>
        <taxon>Alteromonadales</taxon>
        <taxon>Alteromonadaceae</taxon>
        <taxon>Alteromonas/Salinimonas group</taxon>
        <taxon>Alteromonas</taxon>
    </lineage>
</organism>
<name>A0A1E8FBR9_9ALTE</name>
<comment type="caution">
    <text evidence="1">The sequence shown here is derived from an EMBL/GenBank/DDBJ whole genome shotgun (WGS) entry which is preliminary data.</text>
</comment>
<dbReference type="OrthoDB" id="9767994at2"/>
<sequence length="90" mass="9729">MSLFSWSAALYQQITRANGRIQQDNFPDYEMVRLASAPAIHVEFLHTDAPLGGLGEPGVPPIAPAVANAVFALSGQRLRELPLKLSETQA</sequence>
<evidence type="ECO:0000313" key="1">
    <source>
        <dbReference type="EMBL" id="OFI33377.1"/>
    </source>
</evidence>
<dbReference type="PANTHER" id="PTHR47495:SF2">
    <property type="entry name" value="ALDEHYDE DEHYDROGENASE"/>
    <property type="match status" value="1"/>
</dbReference>
<dbReference type="Gene3D" id="3.30.365.10">
    <property type="entry name" value="Aldehyde oxidase/xanthine dehydrogenase, molybdopterin binding domain"/>
    <property type="match status" value="1"/>
</dbReference>
<dbReference type="AlphaFoldDB" id="A0A1E8FBR9"/>
<dbReference type="PANTHER" id="PTHR47495">
    <property type="entry name" value="ALDEHYDE DEHYDROGENASE"/>
    <property type="match status" value="1"/>
</dbReference>
<proteinExistence type="predicted"/>
<dbReference type="SUPFAM" id="SSF56003">
    <property type="entry name" value="Molybdenum cofactor-binding domain"/>
    <property type="match status" value="1"/>
</dbReference>
<evidence type="ECO:0008006" key="3">
    <source>
        <dbReference type="Google" id="ProtNLM"/>
    </source>
</evidence>
<gene>
    <name evidence="1" type="ORF">BFC17_03700</name>
</gene>
<dbReference type="RefSeq" id="WP_070177753.1">
    <property type="nucleotide sequence ID" value="NZ_BMJR01000002.1"/>
</dbReference>
<evidence type="ECO:0000313" key="2">
    <source>
        <dbReference type="Proteomes" id="UP000176037"/>
    </source>
</evidence>
<protein>
    <recommendedName>
        <fullName evidence="3">Aldehyde oxidase/xanthine dehydrogenase second molybdopterin binding domain-containing protein</fullName>
    </recommendedName>
</protein>
<dbReference type="EMBL" id="MJIC01000015">
    <property type="protein sequence ID" value="OFI33377.1"/>
    <property type="molecule type" value="Genomic_DNA"/>
</dbReference>
<dbReference type="InterPro" id="IPR037165">
    <property type="entry name" value="AldOxase/xan_DH_Mopterin-bd_sf"/>
</dbReference>
<dbReference type="InterPro" id="IPR052516">
    <property type="entry name" value="N-heterocyclic_Hydroxylase"/>
</dbReference>
<dbReference type="Proteomes" id="UP000176037">
    <property type="component" value="Unassembled WGS sequence"/>
</dbReference>
<reference evidence="1 2" key="1">
    <citation type="submission" date="2016-09" db="EMBL/GenBank/DDBJ databases">
        <title>Alteromonas lipolytica, a new species isolated from sea water.</title>
        <authorList>
            <person name="Wu Y.-H."/>
            <person name="Cheng H."/>
            <person name="Xu X.-W."/>
        </authorList>
    </citation>
    <scope>NUCLEOTIDE SEQUENCE [LARGE SCALE GENOMIC DNA]</scope>
    <source>
        <strain evidence="1 2">JW12</strain>
    </source>
</reference>
<dbReference type="STRING" id="1856405.BFC17_03700"/>
<dbReference type="GO" id="GO:0016491">
    <property type="term" value="F:oxidoreductase activity"/>
    <property type="evidence" value="ECO:0007669"/>
    <property type="project" value="InterPro"/>
</dbReference>
<accession>A0A1E8FBR9</accession>
<keyword evidence="2" id="KW-1185">Reference proteome</keyword>